<dbReference type="AlphaFoldDB" id="A0A437NZ70"/>
<comment type="caution">
    <text evidence="1">The sequence shown here is derived from an EMBL/GenBank/DDBJ whole genome shotgun (WGS) entry which is preliminary data.</text>
</comment>
<gene>
    <name evidence="1" type="ORF">EOE48_19980</name>
</gene>
<sequence length="73" mass="8039">MGGELSRRRGQALKAARALARSGEHRDHSSILPILRRNLDFRDAEGWFSDARFQAQLDGICAGRQPVAAPGPR</sequence>
<reference evidence="1 2" key="1">
    <citation type="submission" date="2019-01" db="EMBL/GenBank/DDBJ databases">
        <authorList>
            <person name="Chen W.-M."/>
        </authorList>
    </citation>
    <scope>NUCLEOTIDE SEQUENCE [LARGE SCALE GENOMIC DNA]</scope>
    <source>
        <strain evidence="1 2">TER-1</strain>
    </source>
</reference>
<protein>
    <recommendedName>
        <fullName evidence="3">Transposase</fullName>
    </recommendedName>
</protein>
<evidence type="ECO:0000313" key="2">
    <source>
        <dbReference type="Proteomes" id="UP000286997"/>
    </source>
</evidence>
<dbReference type="RefSeq" id="WP_127732415.1">
    <property type="nucleotide sequence ID" value="NZ_SACP01000022.1"/>
</dbReference>
<proteinExistence type="predicted"/>
<evidence type="ECO:0008006" key="3">
    <source>
        <dbReference type="Google" id="ProtNLM"/>
    </source>
</evidence>
<organism evidence="1 2">
    <name type="scientific">Methylobacterium oryzihabitans</name>
    <dbReference type="NCBI Taxonomy" id="2499852"/>
    <lineage>
        <taxon>Bacteria</taxon>
        <taxon>Pseudomonadati</taxon>
        <taxon>Pseudomonadota</taxon>
        <taxon>Alphaproteobacteria</taxon>
        <taxon>Hyphomicrobiales</taxon>
        <taxon>Methylobacteriaceae</taxon>
        <taxon>Methylobacterium</taxon>
    </lineage>
</organism>
<dbReference type="EMBL" id="SACP01000022">
    <property type="protein sequence ID" value="RVU15316.1"/>
    <property type="molecule type" value="Genomic_DNA"/>
</dbReference>
<name>A0A437NZ70_9HYPH</name>
<accession>A0A437NZ70</accession>
<dbReference type="OrthoDB" id="10008554at2"/>
<evidence type="ECO:0000313" key="1">
    <source>
        <dbReference type="EMBL" id="RVU15316.1"/>
    </source>
</evidence>
<dbReference type="Proteomes" id="UP000286997">
    <property type="component" value="Unassembled WGS sequence"/>
</dbReference>
<keyword evidence="2" id="KW-1185">Reference proteome</keyword>